<evidence type="ECO:0000313" key="1">
    <source>
        <dbReference type="EMBL" id="EQD29898.1"/>
    </source>
</evidence>
<dbReference type="SUPFAM" id="SSF53383">
    <property type="entry name" value="PLP-dependent transferases"/>
    <property type="match status" value="1"/>
</dbReference>
<protein>
    <recommendedName>
        <fullName evidence="2">Acetylornithine aminotransferase</fullName>
    </recommendedName>
</protein>
<dbReference type="AlphaFoldDB" id="T0Y9S9"/>
<evidence type="ECO:0008006" key="2">
    <source>
        <dbReference type="Google" id="ProtNLM"/>
    </source>
</evidence>
<sequence length="59" mass="6166">MVGIELRGRAAPALEALRAKGYLAISGGAAVIRLLPPLVISEGEWVEALDALREVLGRG</sequence>
<comment type="caution">
    <text evidence="1">The sequence shown here is derived from an EMBL/GenBank/DDBJ whole genome shotgun (WGS) entry which is preliminary data.</text>
</comment>
<dbReference type="EMBL" id="AUZX01015102">
    <property type="protein sequence ID" value="EQD29898.1"/>
    <property type="molecule type" value="Genomic_DNA"/>
</dbReference>
<gene>
    <name evidence="1" type="ORF">B1A_20466</name>
</gene>
<name>T0Y9S9_9ZZZZ</name>
<dbReference type="InterPro" id="IPR015424">
    <property type="entry name" value="PyrdxlP-dep_Trfase"/>
</dbReference>
<organism evidence="1">
    <name type="scientific">mine drainage metagenome</name>
    <dbReference type="NCBI Taxonomy" id="410659"/>
    <lineage>
        <taxon>unclassified sequences</taxon>
        <taxon>metagenomes</taxon>
        <taxon>ecological metagenomes</taxon>
    </lineage>
</organism>
<reference evidence="1" key="2">
    <citation type="journal article" date="2014" name="ISME J.">
        <title>Microbial stratification in low pH oxic and suboxic macroscopic growths along an acid mine drainage.</title>
        <authorList>
            <person name="Mendez-Garcia C."/>
            <person name="Mesa V."/>
            <person name="Sprenger R.R."/>
            <person name="Richter M."/>
            <person name="Diez M.S."/>
            <person name="Solano J."/>
            <person name="Bargiela R."/>
            <person name="Golyshina O.V."/>
            <person name="Manteca A."/>
            <person name="Ramos J.L."/>
            <person name="Gallego J.R."/>
            <person name="Llorente I."/>
            <person name="Martins Dos Santos V.A."/>
            <person name="Jensen O.N."/>
            <person name="Pelaez A.I."/>
            <person name="Sanchez J."/>
            <person name="Ferrer M."/>
        </authorList>
    </citation>
    <scope>NUCLEOTIDE SEQUENCE</scope>
</reference>
<accession>T0Y9S9</accession>
<proteinExistence type="predicted"/>
<reference evidence="1" key="1">
    <citation type="submission" date="2013-08" db="EMBL/GenBank/DDBJ databases">
        <authorList>
            <person name="Mendez C."/>
            <person name="Richter M."/>
            <person name="Ferrer M."/>
            <person name="Sanchez J."/>
        </authorList>
    </citation>
    <scope>NUCLEOTIDE SEQUENCE</scope>
</reference>
<dbReference type="InterPro" id="IPR015422">
    <property type="entry name" value="PyrdxlP-dep_Trfase_small"/>
</dbReference>
<dbReference type="Gene3D" id="3.90.1150.10">
    <property type="entry name" value="Aspartate Aminotransferase, domain 1"/>
    <property type="match status" value="1"/>
</dbReference>